<proteinExistence type="predicted"/>
<name>A0A4C1YJZ5_EUMVA</name>
<comment type="caution">
    <text evidence="1">The sequence shown here is derived from an EMBL/GenBank/DDBJ whole genome shotgun (WGS) entry which is preliminary data.</text>
</comment>
<evidence type="ECO:0000313" key="1">
    <source>
        <dbReference type="EMBL" id="GBP75380.1"/>
    </source>
</evidence>
<keyword evidence="2" id="KW-1185">Reference proteome</keyword>
<protein>
    <submittedName>
        <fullName evidence="1">Uncharacterized protein</fullName>
    </submittedName>
</protein>
<accession>A0A4C1YJZ5</accession>
<reference evidence="1 2" key="1">
    <citation type="journal article" date="2019" name="Commun. Biol.">
        <title>The bagworm genome reveals a unique fibroin gene that provides high tensile strength.</title>
        <authorList>
            <person name="Kono N."/>
            <person name="Nakamura H."/>
            <person name="Ohtoshi R."/>
            <person name="Tomita M."/>
            <person name="Numata K."/>
            <person name="Arakawa K."/>
        </authorList>
    </citation>
    <scope>NUCLEOTIDE SEQUENCE [LARGE SCALE GENOMIC DNA]</scope>
</reference>
<organism evidence="1 2">
    <name type="scientific">Eumeta variegata</name>
    <name type="common">Bagworm moth</name>
    <name type="synonym">Eumeta japonica</name>
    <dbReference type="NCBI Taxonomy" id="151549"/>
    <lineage>
        <taxon>Eukaryota</taxon>
        <taxon>Metazoa</taxon>
        <taxon>Ecdysozoa</taxon>
        <taxon>Arthropoda</taxon>
        <taxon>Hexapoda</taxon>
        <taxon>Insecta</taxon>
        <taxon>Pterygota</taxon>
        <taxon>Neoptera</taxon>
        <taxon>Endopterygota</taxon>
        <taxon>Lepidoptera</taxon>
        <taxon>Glossata</taxon>
        <taxon>Ditrysia</taxon>
        <taxon>Tineoidea</taxon>
        <taxon>Psychidae</taxon>
        <taxon>Oiketicinae</taxon>
        <taxon>Eumeta</taxon>
    </lineage>
</organism>
<dbReference type="Proteomes" id="UP000299102">
    <property type="component" value="Unassembled WGS sequence"/>
</dbReference>
<dbReference type="AlphaFoldDB" id="A0A4C1YJZ5"/>
<sequence>MDLCSCPQHCKSTATVLKGSRTSAIPSRYKRMCRGRPRENYKMDFNVDVDGDDNVSCGYKSDHCPNDLRIRHADNNAIDFCRLYSLLSTRHRALCSLMTIRTSDRRLCKRALYLDELVVAVEDYIIYFIAAARCASGRFPSDVRIHFDDLP</sequence>
<evidence type="ECO:0000313" key="2">
    <source>
        <dbReference type="Proteomes" id="UP000299102"/>
    </source>
</evidence>
<gene>
    <name evidence="1" type="ORF">EVAR_34747_1</name>
</gene>
<dbReference type="EMBL" id="BGZK01001247">
    <property type="protein sequence ID" value="GBP75380.1"/>
    <property type="molecule type" value="Genomic_DNA"/>
</dbReference>